<dbReference type="InterPro" id="IPR013482">
    <property type="entry name" value="Molybde_CF_guanTrfase"/>
</dbReference>
<keyword evidence="6 8" id="KW-0342">GTP-binding</keyword>
<dbReference type="GO" id="GO:1902758">
    <property type="term" value="P:bis(molybdopterin guanine dinucleotide)molybdenum biosynthetic process"/>
    <property type="evidence" value="ECO:0007669"/>
    <property type="project" value="TreeGrafter"/>
</dbReference>
<dbReference type="GO" id="GO:0046872">
    <property type="term" value="F:metal ion binding"/>
    <property type="evidence" value="ECO:0007669"/>
    <property type="project" value="UniProtKB-KW"/>
</dbReference>
<evidence type="ECO:0000256" key="4">
    <source>
        <dbReference type="ARBA" id="ARBA00022741"/>
    </source>
</evidence>
<feature type="domain" description="MobA-like NTP transferase" evidence="9">
    <location>
        <begin position="10"/>
        <end position="180"/>
    </location>
</feature>
<keyword evidence="7 8" id="KW-0501">Molybdenum cofactor biosynthesis</keyword>
<evidence type="ECO:0000256" key="2">
    <source>
        <dbReference type="ARBA" id="ARBA00022679"/>
    </source>
</evidence>
<dbReference type="HOGENOM" id="CLU_055597_5_1_4"/>
<evidence type="ECO:0000256" key="7">
    <source>
        <dbReference type="ARBA" id="ARBA00023150"/>
    </source>
</evidence>
<dbReference type="HAMAP" id="MF_00316">
    <property type="entry name" value="MobA"/>
    <property type="match status" value="1"/>
</dbReference>
<evidence type="ECO:0000256" key="1">
    <source>
        <dbReference type="ARBA" id="ARBA00022490"/>
    </source>
</evidence>
<keyword evidence="2 8" id="KW-0808">Transferase</keyword>
<accession>A1TQJ2</accession>
<comment type="catalytic activity">
    <reaction evidence="8">
        <text>Mo-molybdopterin + GTP + H(+) = Mo-molybdopterin guanine dinucleotide + diphosphate</text>
        <dbReference type="Rhea" id="RHEA:34243"/>
        <dbReference type="ChEBI" id="CHEBI:15378"/>
        <dbReference type="ChEBI" id="CHEBI:33019"/>
        <dbReference type="ChEBI" id="CHEBI:37565"/>
        <dbReference type="ChEBI" id="CHEBI:71302"/>
        <dbReference type="ChEBI" id="CHEBI:71310"/>
        <dbReference type="EC" id="2.7.7.77"/>
    </reaction>
</comment>
<feature type="binding site" evidence="8">
    <location>
        <begin position="13"/>
        <end position="15"/>
    </location>
    <ligand>
        <name>GTP</name>
        <dbReference type="ChEBI" id="CHEBI:37565"/>
    </ligand>
</feature>
<comment type="subcellular location">
    <subcellularLocation>
        <location evidence="8">Cytoplasm</location>
    </subcellularLocation>
</comment>
<dbReference type="GO" id="GO:0005525">
    <property type="term" value="F:GTP binding"/>
    <property type="evidence" value="ECO:0007669"/>
    <property type="project" value="UniProtKB-UniRule"/>
</dbReference>
<gene>
    <name evidence="8" type="primary">mobA</name>
    <name evidence="10" type="ordered locus">Aave_2658</name>
</gene>
<organism evidence="10 11">
    <name type="scientific">Paracidovorax citrulli (strain AAC00-1)</name>
    <name type="common">Acidovorax citrulli</name>
    <dbReference type="NCBI Taxonomy" id="397945"/>
    <lineage>
        <taxon>Bacteria</taxon>
        <taxon>Pseudomonadati</taxon>
        <taxon>Pseudomonadota</taxon>
        <taxon>Betaproteobacteria</taxon>
        <taxon>Burkholderiales</taxon>
        <taxon>Comamonadaceae</taxon>
        <taxon>Paracidovorax</taxon>
    </lineage>
</organism>
<evidence type="ECO:0000313" key="10">
    <source>
        <dbReference type="EMBL" id="ABM33230.1"/>
    </source>
</evidence>
<reference evidence="10 11" key="1">
    <citation type="submission" date="2006-12" db="EMBL/GenBank/DDBJ databases">
        <title>Complete sequence of Acidovorax avenae subsp. citrulli AAC00-1.</title>
        <authorList>
            <consortium name="US DOE Joint Genome Institute"/>
            <person name="Copeland A."/>
            <person name="Lucas S."/>
            <person name="Lapidus A."/>
            <person name="Barry K."/>
            <person name="Detter J.C."/>
            <person name="Glavina del Rio T."/>
            <person name="Dalin E."/>
            <person name="Tice H."/>
            <person name="Pitluck S."/>
            <person name="Kiss H."/>
            <person name="Brettin T."/>
            <person name="Bruce D."/>
            <person name="Han C."/>
            <person name="Tapia R."/>
            <person name="Gilna P."/>
            <person name="Schmutz J."/>
            <person name="Larimer F."/>
            <person name="Land M."/>
            <person name="Hauser L."/>
            <person name="Kyrpides N."/>
            <person name="Kim E."/>
            <person name="Stahl D."/>
            <person name="Richardson P."/>
        </authorList>
    </citation>
    <scope>NUCLEOTIDE SEQUENCE [LARGE SCALE GENOMIC DNA]</scope>
    <source>
        <strain evidence="10 11">AAC00-1</strain>
    </source>
</reference>
<dbReference type="Gene3D" id="3.90.550.10">
    <property type="entry name" value="Spore Coat Polysaccharide Biosynthesis Protein SpsA, Chain A"/>
    <property type="match status" value="1"/>
</dbReference>
<dbReference type="GO" id="GO:0061603">
    <property type="term" value="F:molybdenum cofactor guanylyltransferase activity"/>
    <property type="evidence" value="ECO:0007669"/>
    <property type="project" value="UniProtKB-EC"/>
</dbReference>
<dbReference type="PANTHER" id="PTHR19136:SF81">
    <property type="entry name" value="MOLYBDENUM COFACTOR GUANYLYLTRANSFERASE"/>
    <property type="match status" value="1"/>
</dbReference>
<feature type="binding site" evidence="8">
    <location>
        <position position="104"/>
    </location>
    <ligand>
        <name>GTP</name>
        <dbReference type="ChEBI" id="CHEBI:37565"/>
    </ligand>
</feature>
<feature type="binding site" evidence="8">
    <location>
        <position position="104"/>
    </location>
    <ligand>
        <name>Mg(2+)</name>
        <dbReference type="ChEBI" id="CHEBI:18420"/>
    </ligand>
</feature>
<comment type="similarity">
    <text evidence="8">Belongs to the MobA family.</text>
</comment>
<keyword evidence="5 8" id="KW-0460">Magnesium</keyword>
<comment type="domain">
    <text evidence="8">The N-terminal domain determines nucleotide recognition and specific binding, while the C-terminal domain determines the specific binding to the target protein.</text>
</comment>
<dbReference type="SUPFAM" id="SSF53448">
    <property type="entry name" value="Nucleotide-diphospho-sugar transferases"/>
    <property type="match status" value="1"/>
</dbReference>
<dbReference type="InterPro" id="IPR025877">
    <property type="entry name" value="MobA-like_NTP_Trfase"/>
</dbReference>
<dbReference type="CDD" id="cd02503">
    <property type="entry name" value="MobA"/>
    <property type="match status" value="1"/>
</dbReference>
<dbReference type="AlphaFoldDB" id="A1TQJ2"/>
<feature type="binding site" evidence="8">
    <location>
        <position position="74"/>
    </location>
    <ligand>
        <name>GTP</name>
        <dbReference type="ChEBI" id="CHEBI:37565"/>
    </ligand>
</feature>
<feature type="binding site" evidence="8">
    <location>
        <position position="26"/>
    </location>
    <ligand>
        <name>GTP</name>
        <dbReference type="ChEBI" id="CHEBI:37565"/>
    </ligand>
</feature>
<evidence type="ECO:0000313" key="11">
    <source>
        <dbReference type="Proteomes" id="UP000002596"/>
    </source>
</evidence>
<dbReference type="Pfam" id="PF12804">
    <property type="entry name" value="NTP_transf_3"/>
    <property type="match status" value="1"/>
</dbReference>
<dbReference type="KEGG" id="aav:Aave_2658"/>
<proteinExistence type="inferred from homology"/>
<dbReference type="InterPro" id="IPR029044">
    <property type="entry name" value="Nucleotide-diphossugar_trans"/>
</dbReference>
<dbReference type="GeneID" id="79792257"/>
<comment type="caution">
    <text evidence="8">Lacks conserved residue(s) required for the propagation of feature annotation.</text>
</comment>
<evidence type="ECO:0000256" key="5">
    <source>
        <dbReference type="ARBA" id="ARBA00022842"/>
    </source>
</evidence>
<dbReference type="STRING" id="397945.Aave_2658"/>
<dbReference type="EC" id="2.7.7.77" evidence="8"/>
<comment type="function">
    <text evidence="8">Transfers a GMP moiety from GTP to Mo-molybdopterin (Mo-MPT) cofactor (Moco or molybdenum cofactor) to form Mo-molybdopterin guanine dinucleotide (Mo-MGD) cofactor.</text>
</comment>
<dbReference type="NCBIfam" id="TIGR02665">
    <property type="entry name" value="molyb_mobA"/>
    <property type="match status" value="1"/>
</dbReference>
<dbReference type="eggNOG" id="COG0746">
    <property type="taxonomic scope" value="Bacteria"/>
</dbReference>
<dbReference type="Proteomes" id="UP000002596">
    <property type="component" value="Chromosome"/>
</dbReference>
<evidence type="ECO:0000256" key="8">
    <source>
        <dbReference type="HAMAP-Rule" id="MF_00316"/>
    </source>
</evidence>
<protein>
    <recommendedName>
        <fullName evidence="8">Molybdenum cofactor guanylyltransferase</fullName>
        <shortName evidence="8">MoCo guanylyltransferase</shortName>
        <ecNumber evidence="8">2.7.7.77</ecNumber>
    </recommendedName>
    <alternativeName>
        <fullName evidence="8">GTP:molybdopterin guanylyltransferase</fullName>
    </alternativeName>
    <alternativeName>
        <fullName evidence="8">Mo-MPT guanylyltransferase</fullName>
    </alternativeName>
    <alternativeName>
        <fullName evidence="8">Molybdopterin guanylyltransferase</fullName>
    </alternativeName>
    <alternativeName>
        <fullName evidence="8">Molybdopterin-guanine dinucleotide synthase</fullName>
        <shortName evidence="8">MGD synthase</shortName>
    </alternativeName>
</protein>
<keyword evidence="1 8" id="KW-0963">Cytoplasm</keyword>
<dbReference type="RefSeq" id="WP_011795753.1">
    <property type="nucleotide sequence ID" value="NC_008752.1"/>
</dbReference>
<keyword evidence="3 8" id="KW-0479">Metal-binding</keyword>
<dbReference type="GO" id="GO:0005737">
    <property type="term" value="C:cytoplasm"/>
    <property type="evidence" value="ECO:0007669"/>
    <property type="project" value="UniProtKB-SubCell"/>
</dbReference>
<dbReference type="PANTHER" id="PTHR19136">
    <property type="entry name" value="MOLYBDENUM COFACTOR GUANYLYLTRANSFERASE"/>
    <property type="match status" value="1"/>
</dbReference>
<dbReference type="EMBL" id="CP000512">
    <property type="protein sequence ID" value="ABM33230.1"/>
    <property type="molecule type" value="Genomic_DNA"/>
</dbReference>
<sequence length="217" mass="22555">MVIGRADIAGMVLAGGQGSRMGGLDKGLQPFRGRPLAAVALERLRPQAAPGKLSVSANRHLDRYAALGVPVLGDALPGHPGPLAGILAGLQWCGTPWLLAVPCDTPRFPPDLGARLAEAAMAAGADIAIAAAPEAVPAGLPAPGPAPLRRHPVACLLRAGLQDDLRRYLDGGGRKVLDWMGRHALATAAFDRPGDDPHAFRNANTLDELHRLETDTV</sequence>
<comment type="subunit">
    <text evidence="8">Monomer.</text>
</comment>
<keyword evidence="10" id="KW-0548">Nucleotidyltransferase</keyword>
<keyword evidence="4 8" id="KW-0547">Nucleotide-binding</keyword>
<comment type="cofactor">
    <cofactor evidence="8">
        <name>Mg(2+)</name>
        <dbReference type="ChEBI" id="CHEBI:18420"/>
    </cofactor>
</comment>
<evidence type="ECO:0000256" key="6">
    <source>
        <dbReference type="ARBA" id="ARBA00023134"/>
    </source>
</evidence>
<evidence type="ECO:0000256" key="3">
    <source>
        <dbReference type="ARBA" id="ARBA00022723"/>
    </source>
</evidence>
<evidence type="ECO:0000259" key="9">
    <source>
        <dbReference type="Pfam" id="PF12804"/>
    </source>
</evidence>
<name>A1TQJ2_PARC0</name>